<evidence type="ECO:0000313" key="8">
    <source>
        <dbReference type="Proteomes" id="UP000479000"/>
    </source>
</evidence>
<evidence type="ECO:0000256" key="1">
    <source>
        <dbReference type="ARBA" id="ARBA00023015"/>
    </source>
</evidence>
<dbReference type="Pfam" id="PF23183">
    <property type="entry name" value="bHLH_NPAS4"/>
    <property type="match status" value="1"/>
</dbReference>
<accession>A0A6H5GS41</accession>
<keyword evidence="4" id="KW-0539">Nucleus</keyword>
<dbReference type="PANTHER" id="PTHR23043">
    <property type="entry name" value="HYPOXIA-INDUCIBLE FACTOR 1 ALPHA"/>
    <property type="match status" value="1"/>
</dbReference>
<dbReference type="InterPro" id="IPR011598">
    <property type="entry name" value="bHLH_dom"/>
</dbReference>
<dbReference type="AlphaFoldDB" id="A0A6H5GS41"/>
<evidence type="ECO:0000256" key="3">
    <source>
        <dbReference type="ARBA" id="ARBA00023163"/>
    </source>
</evidence>
<dbReference type="Proteomes" id="UP000479000">
    <property type="component" value="Unassembled WGS sequence"/>
</dbReference>
<feature type="region of interest" description="Disordered" evidence="5">
    <location>
        <begin position="31"/>
        <end position="90"/>
    </location>
</feature>
<evidence type="ECO:0000256" key="2">
    <source>
        <dbReference type="ARBA" id="ARBA00023125"/>
    </source>
</evidence>
<protein>
    <recommendedName>
        <fullName evidence="6">BHLH domain-containing protein</fullName>
    </recommendedName>
</protein>
<name>A0A6H5GS41_9HEMI</name>
<gene>
    <name evidence="7" type="ORF">NTEN_LOCUS11477</name>
</gene>
<organism evidence="7 8">
    <name type="scientific">Nesidiocoris tenuis</name>
    <dbReference type="NCBI Taxonomy" id="355587"/>
    <lineage>
        <taxon>Eukaryota</taxon>
        <taxon>Metazoa</taxon>
        <taxon>Ecdysozoa</taxon>
        <taxon>Arthropoda</taxon>
        <taxon>Hexapoda</taxon>
        <taxon>Insecta</taxon>
        <taxon>Pterygota</taxon>
        <taxon>Neoptera</taxon>
        <taxon>Paraneoptera</taxon>
        <taxon>Hemiptera</taxon>
        <taxon>Heteroptera</taxon>
        <taxon>Panheteroptera</taxon>
        <taxon>Cimicomorpha</taxon>
        <taxon>Miridae</taxon>
        <taxon>Dicyphina</taxon>
        <taxon>Nesidiocoris</taxon>
    </lineage>
</organism>
<evidence type="ECO:0000256" key="5">
    <source>
        <dbReference type="SAM" id="MobiDB-lite"/>
    </source>
</evidence>
<proteinExistence type="predicted"/>
<keyword evidence="1" id="KW-0805">Transcription regulation</keyword>
<dbReference type="GO" id="GO:0000977">
    <property type="term" value="F:RNA polymerase II transcription regulatory region sequence-specific DNA binding"/>
    <property type="evidence" value="ECO:0007669"/>
    <property type="project" value="TreeGrafter"/>
</dbReference>
<dbReference type="CDD" id="cd19697">
    <property type="entry name" value="bHLH-PAS_NPAS4_PASD10"/>
    <property type="match status" value="1"/>
</dbReference>
<keyword evidence="3" id="KW-0804">Transcription</keyword>
<dbReference type="EMBL" id="CADCXU010017078">
    <property type="protein sequence ID" value="CAB0006000.1"/>
    <property type="molecule type" value="Genomic_DNA"/>
</dbReference>
<feature type="non-terminal residue" evidence="7">
    <location>
        <position position="1"/>
    </location>
</feature>
<evidence type="ECO:0000259" key="6">
    <source>
        <dbReference type="PROSITE" id="PS50888"/>
    </source>
</evidence>
<keyword evidence="8" id="KW-1185">Reference proteome</keyword>
<keyword evidence="2" id="KW-0238">DNA-binding</keyword>
<dbReference type="OrthoDB" id="9978016at2759"/>
<dbReference type="GO" id="GO:0010557">
    <property type="term" value="P:positive regulation of macromolecule biosynthetic process"/>
    <property type="evidence" value="ECO:0007669"/>
    <property type="project" value="UniProtKB-ARBA"/>
</dbReference>
<dbReference type="GO" id="GO:0046983">
    <property type="term" value="F:protein dimerization activity"/>
    <property type="evidence" value="ECO:0007669"/>
    <property type="project" value="InterPro"/>
</dbReference>
<dbReference type="InterPro" id="IPR056192">
    <property type="entry name" value="bHLH_NPAS4"/>
</dbReference>
<dbReference type="PROSITE" id="PS50888">
    <property type="entry name" value="BHLH"/>
    <property type="match status" value="1"/>
</dbReference>
<dbReference type="GO" id="GO:0000981">
    <property type="term" value="F:DNA-binding transcription factor activity, RNA polymerase II-specific"/>
    <property type="evidence" value="ECO:0007669"/>
    <property type="project" value="TreeGrafter"/>
</dbReference>
<dbReference type="PANTHER" id="PTHR23043:SF39">
    <property type="entry name" value="DYSFUSION, ISOFORM D"/>
    <property type="match status" value="1"/>
</dbReference>
<sequence>YLLLLYAASKKPSAMPEFFLISGGAHCAKSNPTVASTSPPLSAAPSRAAGGPIAPGRAALSQSETRRLDTPTDGSNRRPQKIPLSNLSGQRCPPGLGAVWVEPLSRNGNLESFIRTYLSGSPRNKSHSQSVSTPLQYRFGEKFSNHCLACRGKYLARNRVPRILRIVLGSSRARFCAKASKAQDGIHSLGRSDNTGQFYRETSSIKLSNLRVNGSIVIVLKSRIGTELQKKLFLIHIYSESLPEQVSVCPFDATKSTKGASKLRRDLINAEIANLRDLLPLPPSTRQRLSQLQLMALVCVYVRKANYFQQGNFTDPGQNCGDLTPHFGFKNRKNPGLQIFQRKITGHR</sequence>
<feature type="domain" description="BHLH" evidence="6">
    <location>
        <begin position="252"/>
        <end position="305"/>
    </location>
</feature>
<evidence type="ECO:0000256" key="4">
    <source>
        <dbReference type="ARBA" id="ARBA00023242"/>
    </source>
</evidence>
<reference evidence="7 8" key="1">
    <citation type="submission" date="2020-02" db="EMBL/GenBank/DDBJ databases">
        <authorList>
            <person name="Ferguson B K."/>
        </authorList>
    </citation>
    <scope>NUCLEOTIDE SEQUENCE [LARGE SCALE GENOMIC DNA]</scope>
</reference>
<feature type="compositionally biased region" description="Low complexity" evidence="5">
    <location>
        <begin position="32"/>
        <end position="60"/>
    </location>
</feature>
<evidence type="ECO:0000313" key="7">
    <source>
        <dbReference type="EMBL" id="CAB0006000.1"/>
    </source>
</evidence>